<organism evidence="1 2">
    <name type="scientific">Oxynema aestuarii AP17</name>
    <dbReference type="NCBI Taxonomy" id="2064643"/>
    <lineage>
        <taxon>Bacteria</taxon>
        <taxon>Bacillati</taxon>
        <taxon>Cyanobacteriota</taxon>
        <taxon>Cyanophyceae</taxon>
        <taxon>Oscillatoriophycideae</taxon>
        <taxon>Oscillatoriales</taxon>
        <taxon>Oscillatoriaceae</taxon>
        <taxon>Oxynema</taxon>
        <taxon>Oxynema aestuarii</taxon>
    </lineage>
</organism>
<accession>A0A6H1U5F5</accession>
<reference evidence="1 2" key="1">
    <citation type="submission" date="2020-04" db="EMBL/GenBank/DDBJ databases">
        <authorList>
            <person name="Basu S."/>
            <person name="Maruthanayagam V."/>
            <person name="Chakraborty S."/>
            <person name="Pramanik A."/>
            <person name="Mukherjee J."/>
            <person name="Brink B."/>
        </authorList>
    </citation>
    <scope>NUCLEOTIDE SEQUENCE [LARGE SCALE GENOMIC DNA]</scope>
    <source>
        <strain evidence="1 2">AP17</strain>
    </source>
</reference>
<proteinExistence type="predicted"/>
<dbReference type="InterPro" id="IPR052184">
    <property type="entry name" value="SDR_enzymes"/>
</dbReference>
<sequence>MGTYLITGANRGIGLAFCQQLRDRGETIIAVCRESSSELDALGVRVETGVDLSDPSSIETLVDRLQGIQLDVLINNAGIWSRTALDDPNFEEDIRKLFDVNTLGTLRITRALLPQLNKGSKIAIMTSRMASIDDNTSGSSYAYRMSKVALSMAGKSLSIDLKPRGIAVAILHPGLIATRMTGYQGTPPEEAAAKLIDRIDELNLDNSGTFWHANGEILPW</sequence>
<gene>
    <name evidence="1" type="ORF">HCG48_21510</name>
</gene>
<dbReference type="GO" id="GO:0016616">
    <property type="term" value="F:oxidoreductase activity, acting on the CH-OH group of donors, NAD or NADP as acceptor"/>
    <property type="evidence" value="ECO:0007669"/>
    <property type="project" value="TreeGrafter"/>
</dbReference>
<dbReference type="InterPro" id="IPR002347">
    <property type="entry name" value="SDR_fam"/>
</dbReference>
<dbReference type="InterPro" id="IPR036291">
    <property type="entry name" value="NAD(P)-bd_dom_sf"/>
</dbReference>
<dbReference type="CDD" id="cd05325">
    <property type="entry name" value="carb_red_sniffer_like_SDR_c"/>
    <property type="match status" value="1"/>
</dbReference>
<dbReference type="SUPFAM" id="SSF51735">
    <property type="entry name" value="NAD(P)-binding Rossmann-fold domains"/>
    <property type="match status" value="1"/>
</dbReference>
<dbReference type="PRINTS" id="PR00081">
    <property type="entry name" value="GDHRDH"/>
</dbReference>
<dbReference type="PANTHER" id="PTHR45458:SF1">
    <property type="entry name" value="SHORT CHAIN DEHYDROGENASE"/>
    <property type="match status" value="1"/>
</dbReference>
<dbReference type="RefSeq" id="WP_168571006.1">
    <property type="nucleotide sequence ID" value="NZ_CP051167.1"/>
</dbReference>
<dbReference type="Gene3D" id="3.40.50.720">
    <property type="entry name" value="NAD(P)-binding Rossmann-like Domain"/>
    <property type="match status" value="1"/>
</dbReference>
<name>A0A6H1U5F5_9CYAN</name>
<protein>
    <submittedName>
        <fullName evidence="1">SDR family oxidoreductase</fullName>
    </submittedName>
</protein>
<keyword evidence="2" id="KW-1185">Reference proteome</keyword>
<dbReference type="PANTHER" id="PTHR45458">
    <property type="entry name" value="SHORT-CHAIN DEHYDROGENASE/REDUCTASE SDR"/>
    <property type="match status" value="1"/>
</dbReference>
<evidence type="ECO:0000313" key="2">
    <source>
        <dbReference type="Proteomes" id="UP000500857"/>
    </source>
</evidence>
<evidence type="ECO:0000313" key="1">
    <source>
        <dbReference type="EMBL" id="QIZ72859.1"/>
    </source>
</evidence>
<dbReference type="Pfam" id="PF00106">
    <property type="entry name" value="adh_short"/>
    <property type="match status" value="1"/>
</dbReference>
<dbReference type="EMBL" id="CP051167">
    <property type="protein sequence ID" value="QIZ72859.1"/>
    <property type="molecule type" value="Genomic_DNA"/>
</dbReference>
<dbReference type="AlphaFoldDB" id="A0A6H1U5F5"/>
<dbReference type="Proteomes" id="UP000500857">
    <property type="component" value="Chromosome"/>
</dbReference>
<dbReference type="KEGG" id="oxy:HCG48_21510"/>